<dbReference type="STRING" id="1802401.A3B21_02735"/>
<dbReference type="Gene3D" id="3.40.710.10">
    <property type="entry name" value="DD-peptidase/beta-lactamase superfamily"/>
    <property type="match status" value="1"/>
</dbReference>
<evidence type="ECO:0000259" key="4">
    <source>
        <dbReference type="Pfam" id="PF03717"/>
    </source>
</evidence>
<dbReference type="GO" id="GO:0005886">
    <property type="term" value="C:plasma membrane"/>
    <property type="evidence" value="ECO:0007669"/>
    <property type="project" value="TreeGrafter"/>
</dbReference>
<evidence type="ECO:0000256" key="1">
    <source>
        <dbReference type="ARBA" id="ARBA00004370"/>
    </source>
</evidence>
<reference evidence="5 6" key="1">
    <citation type="journal article" date="2016" name="Nat. Commun.">
        <title>Thousands of microbial genomes shed light on interconnected biogeochemical processes in an aquifer system.</title>
        <authorList>
            <person name="Anantharaman K."/>
            <person name="Brown C.T."/>
            <person name="Hug L.A."/>
            <person name="Sharon I."/>
            <person name="Castelle C.J."/>
            <person name="Probst A.J."/>
            <person name="Thomas B.C."/>
            <person name="Singh A."/>
            <person name="Wilkins M.J."/>
            <person name="Karaoz U."/>
            <person name="Brodie E.L."/>
            <person name="Williams K.H."/>
            <person name="Hubbard S.S."/>
            <person name="Banfield J.F."/>
        </authorList>
    </citation>
    <scope>NUCLEOTIDE SEQUENCE [LARGE SCALE GENOMIC DNA]</scope>
</reference>
<gene>
    <name evidence="5" type="ORF">A3B21_02735</name>
</gene>
<sequence length="613" mass="67257">MYRSQKGRNFNVRSRVLTADTMDARMRIAKTALFAFAGLLIVRLFILQIVDADIYRALASEQREIYRDLFPERGEVLIHDGKGGGLTPLATNKDLYLVYADPRLIQNPKNVADKLAPVLGIEKNVKCKMENEKCEEGEKQIDEYVQLLDRLSKQDDPYEPLKHGVEESVMEEIKKLNFIGIDSAREPVRYYPLKNISSHIAGFVGSDGEKIAGRYGIEGALEKELAGVQGFFEGERDVGGRWIPVGKRNLKPALDGSTVVLTLDRAIQHVACTKLNEAVARHGASGGSVVIAEVATGKILAMCGAPDFDPNVYSKVEDISVYNNPATFGQYEPGSVFKVITMAAALDTGEVTPETTYEDKGEVKIGPYTINNSDYKKHGVQTMTQVLEQSLNTGAMFAAQKVGIERFRDYVERFGFGMPTNVGLEQEAKGDIASLSKRGLIYLATSSFGQGISVTPVQLLQAIGAISNQGKMMKLWLVDEIRKSNGAIIKNEPQAVREVINPRTATLLSGMMVSVVERGHGKRAGVPGYYVAGKTGTAQIPRTDGKGYESGATIGTFAGFAPVENPKFVMVTRIDRPKDVQFAESSAAPLFGEIARFLLQYYEIKPTRPIVQH</sequence>
<dbReference type="InterPro" id="IPR012338">
    <property type="entry name" value="Beta-lactam/transpept-like"/>
</dbReference>
<dbReference type="Proteomes" id="UP000176897">
    <property type="component" value="Unassembled WGS sequence"/>
</dbReference>
<name>A0A1F7USB6_9BACT</name>
<dbReference type="PANTHER" id="PTHR30627">
    <property type="entry name" value="PEPTIDOGLYCAN D,D-TRANSPEPTIDASE"/>
    <property type="match status" value="1"/>
</dbReference>
<evidence type="ECO:0000313" key="6">
    <source>
        <dbReference type="Proteomes" id="UP000176897"/>
    </source>
</evidence>
<evidence type="ECO:0000259" key="3">
    <source>
        <dbReference type="Pfam" id="PF00905"/>
    </source>
</evidence>
<dbReference type="GO" id="GO:0071555">
    <property type="term" value="P:cell wall organization"/>
    <property type="evidence" value="ECO:0007669"/>
    <property type="project" value="TreeGrafter"/>
</dbReference>
<dbReference type="SUPFAM" id="SSF56519">
    <property type="entry name" value="Penicillin binding protein dimerisation domain"/>
    <property type="match status" value="1"/>
</dbReference>
<dbReference type="Gene3D" id="3.30.450.330">
    <property type="match status" value="1"/>
</dbReference>
<dbReference type="Pfam" id="PF00905">
    <property type="entry name" value="Transpeptidase"/>
    <property type="match status" value="1"/>
</dbReference>
<dbReference type="InterPro" id="IPR005311">
    <property type="entry name" value="PBP_dimer"/>
</dbReference>
<dbReference type="AlphaFoldDB" id="A0A1F7USB6"/>
<dbReference type="Pfam" id="PF03717">
    <property type="entry name" value="PBP_dimer"/>
    <property type="match status" value="1"/>
</dbReference>
<evidence type="ECO:0008006" key="7">
    <source>
        <dbReference type="Google" id="ProtNLM"/>
    </source>
</evidence>
<dbReference type="Gene3D" id="3.90.1310.10">
    <property type="entry name" value="Penicillin-binding protein 2a (Domain 2)"/>
    <property type="match status" value="1"/>
</dbReference>
<dbReference type="PANTHER" id="PTHR30627:SF1">
    <property type="entry name" value="PEPTIDOGLYCAN D,D-TRANSPEPTIDASE FTSI"/>
    <property type="match status" value="1"/>
</dbReference>
<dbReference type="SUPFAM" id="SSF56601">
    <property type="entry name" value="beta-lactamase/transpeptidase-like"/>
    <property type="match status" value="1"/>
</dbReference>
<dbReference type="EMBL" id="MGEJ01000009">
    <property type="protein sequence ID" value="OGL81181.1"/>
    <property type="molecule type" value="Genomic_DNA"/>
</dbReference>
<dbReference type="GO" id="GO:0008658">
    <property type="term" value="F:penicillin binding"/>
    <property type="evidence" value="ECO:0007669"/>
    <property type="project" value="InterPro"/>
</dbReference>
<evidence type="ECO:0000313" key="5">
    <source>
        <dbReference type="EMBL" id="OGL81181.1"/>
    </source>
</evidence>
<keyword evidence="2" id="KW-0472">Membrane</keyword>
<protein>
    <recommendedName>
        <fullName evidence="7">Penicillin-binding protein transpeptidase domain-containing protein</fullName>
    </recommendedName>
</protein>
<dbReference type="InterPro" id="IPR036138">
    <property type="entry name" value="PBP_dimer_sf"/>
</dbReference>
<organism evidence="5 6">
    <name type="scientific">Candidatus Uhrbacteria bacterium RIFCSPLOWO2_01_FULL_47_24</name>
    <dbReference type="NCBI Taxonomy" id="1802401"/>
    <lineage>
        <taxon>Bacteria</taxon>
        <taxon>Candidatus Uhriibacteriota</taxon>
    </lineage>
</organism>
<comment type="caution">
    <text evidence="5">The sequence shown here is derived from an EMBL/GenBank/DDBJ whole genome shotgun (WGS) entry which is preliminary data.</text>
</comment>
<accession>A0A1F7USB6</accession>
<comment type="subcellular location">
    <subcellularLocation>
        <location evidence="1">Membrane</location>
    </subcellularLocation>
</comment>
<feature type="domain" description="Penicillin-binding protein transpeptidase" evidence="3">
    <location>
        <begin position="287"/>
        <end position="594"/>
    </location>
</feature>
<dbReference type="InterPro" id="IPR050515">
    <property type="entry name" value="Beta-lactam/transpept"/>
</dbReference>
<evidence type="ECO:0000256" key="2">
    <source>
        <dbReference type="ARBA" id="ARBA00023136"/>
    </source>
</evidence>
<dbReference type="InterPro" id="IPR001460">
    <property type="entry name" value="PCN-bd_Tpept"/>
</dbReference>
<feature type="domain" description="Penicillin-binding protein dimerisation" evidence="4">
    <location>
        <begin position="71"/>
        <end position="243"/>
    </location>
</feature>
<proteinExistence type="predicted"/>